<keyword evidence="3" id="KW-1185">Reference proteome</keyword>
<protein>
    <submittedName>
        <fullName evidence="2">Uncharacterized protein</fullName>
    </submittedName>
</protein>
<dbReference type="Proteomes" id="UP000499080">
    <property type="component" value="Unassembled WGS sequence"/>
</dbReference>
<accession>A0A4Y2BQV3</accession>
<evidence type="ECO:0000313" key="2">
    <source>
        <dbReference type="EMBL" id="GBL94077.1"/>
    </source>
</evidence>
<organism evidence="2 3">
    <name type="scientific">Araneus ventricosus</name>
    <name type="common">Orbweaver spider</name>
    <name type="synonym">Epeira ventricosa</name>
    <dbReference type="NCBI Taxonomy" id="182803"/>
    <lineage>
        <taxon>Eukaryota</taxon>
        <taxon>Metazoa</taxon>
        <taxon>Ecdysozoa</taxon>
        <taxon>Arthropoda</taxon>
        <taxon>Chelicerata</taxon>
        <taxon>Arachnida</taxon>
        <taxon>Araneae</taxon>
        <taxon>Araneomorphae</taxon>
        <taxon>Entelegynae</taxon>
        <taxon>Araneoidea</taxon>
        <taxon>Araneidae</taxon>
        <taxon>Araneus</taxon>
    </lineage>
</organism>
<dbReference type="AlphaFoldDB" id="A0A4Y2BQV3"/>
<sequence length="79" mass="9535">MSELMFVMRMDKDARMSLVKALFSELPKWFQRETAMTSPFRELTDRSWRTALLHQRRASRHQGDPYQHAENLHRDISEK</sequence>
<evidence type="ECO:0000313" key="3">
    <source>
        <dbReference type="Proteomes" id="UP000499080"/>
    </source>
</evidence>
<dbReference type="EMBL" id="BGPR01000099">
    <property type="protein sequence ID" value="GBL94077.1"/>
    <property type="molecule type" value="Genomic_DNA"/>
</dbReference>
<gene>
    <name evidence="2" type="ORF">AVEN_185037_1</name>
</gene>
<feature type="compositionally biased region" description="Basic and acidic residues" evidence="1">
    <location>
        <begin position="70"/>
        <end position="79"/>
    </location>
</feature>
<feature type="region of interest" description="Disordered" evidence="1">
    <location>
        <begin position="58"/>
        <end position="79"/>
    </location>
</feature>
<proteinExistence type="predicted"/>
<evidence type="ECO:0000256" key="1">
    <source>
        <dbReference type="SAM" id="MobiDB-lite"/>
    </source>
</evidence>
<reference evidence="2 3" key="1">
    <citation type="journal article" date="2019" name="Sci. Rep.">
        <title>Orb-weaving spider Araneus ventricosus genome elucidates the spidroin gene catalogue.</title>
        <authorList>
            <person name="Kono N."/>
            <person name="Nakamura H."/>
            <person name="Ohtoshi R."/>
            <person name="Moran D.A.P."/>
            <person name="Shinohara A."/>
            <person name="Yoshida Y."/>
            <person name="Fujiwara M."/>
            <person name="Mori M."/>
            <person name="Tomita M."/>
            <person name="Arakawa K."/>
        </authorList>
    </citation>
    <scope>NUCLEOTIDE SEQUENCE [LARGE SCALE GENOMIC DNA]</scope>
</reference>
<name>A0A4Y2BQV3_ARAVE</name>
<comment type="caution">
    <text evidence="2">The sequence shown here is derived from an EMBL/GenBank/DDBJ whole genome shotgun (WGS) entry which is preliminary data.</text>
</comment>